<dbReference type="Proteomes" id="UP000367750">
    <property type="component" value="Unassembled WGS sequence"/>
</dbReference>
<name>A0A5J5G131_9BACL</name>
<dbReference type="AlphaFoldDB" id="A0A5J5G131"/>
<dbReference type="PANTHER" id="PTHR39441">
    <property type="entry name" value="DUF2252 DOMAIN-CONTAINING PROTEIN"/>
    <property type="match status" value="1"/>
</dbReference>
<dbReference type="Pfam" id="PF10009">
    <property type="entry name" value="DUF2252"/>
    <property type="match status" value="1"/>
</dbReference>
<organism evidence="1 2">
    <name type="scientific">Paenibacillus spiritus</name>
    <dbReference type="NCBI Taxonomy" id="2496557"/>
    <lineage>
        <taxon>Bacteria</taxon>
        <taxon>Bacillati</taxon>
        <taxon>Bacillota</taxon>
        <taxon>Bacilli</taxon>
        <taxon>Bacillales</taxon>
        <taxon>Paenibacillaceae</taxon>
        <taxon>Paenibacillus</taxon>
    </lineage>
</organism>
<reference evidence="1 2" key="1">
    <citation type="submission" date="2019-09" db="EMBL/GenBank/DDBJ databases">
        <title>Bacillus ochoae sp. nov., Paenibacillus whitsoniae sp. nov., Paenibacillus spiritus sp. nov. Isolated from the Mars Exploration Rover during spacecraft assembly.</title>
        <authorList>
            <person name="Seuylemezian A."/>
            <person name="Vaishampayan P."/>
        </authorList>
    </citation>
    <scope>NUCLEOTIDE SEQUENCE [LARGE SCALE GENOMIC DNA]</scope>
    <source>
        <strain evidence="1 2">MER_111</strain>
    </source>
</reference>
<dbReference type="InterPro" id="IPR018721">
    <property type="entry name" value="DUF2252"/>
</dbReference>
<proteinExistence type="predicted"/>
<dbReference type="EMBL" id="VYKK01000021">
    <property type="protein sequence ID" value="KAA9000375.1"/>
    <property type="molecule type" value="Genomic_DNA"/>
</dbReference>
<gene>
    <name evidence="1" type="ORF">F4V43_14680</name>
</gene>
<dbReference type="RefSeq" id="WP_150459004.1">
    <property type="nucleotide sequence ID" value="NZ_VYKK01000021.1"/>
</dbReference>
<sequence>MINRNIAEGVVKTRGELRRMTLEAVLEEFDGKIMGLEACKRREKYAKMLASPYSFYRGSAYLFYYDATQQYFPYHSSPERPTWIQGDLHFENFGAFRNENGALVYDVNDFDEGYLGSYLYDLLRMSVSIALVCRQLGWSREQEEECAELYIEAYYERIHDFCDGKKEPGRYQLDEDNARGPVKKLLRKLEKRRAAHFLEQVTASLQEERAFVDNEELKEPSAAERALLETAWPSYLETLQSREHAGIIKDAAIKEGSGTASIGLSRYYLLIAPEGTRDKDGSAERVLEAKEVRIPIPAYFLPYSESFWLRFSHQGERVTATQRAMHHRADPYLGYFSLDGRDFYVRERSAYKKRLKLEDIESFEDMEKTVVHMGRLTAKLHARADSDIAEGLLPYHSEEEIAGAMGPDGKAMARYLSRWASLYADQVETDYTLFQQWVRERSPG</sequence>
<dbReference type="SUPFAM" id="SSF56112">
    <property type="entry name" value="Protein kinase-like (PK-like)"/>
    <property type="match status" value="1"/>
</dbReference>
<keyword evidence="2" id="KW-1185">Reference proteome</keyword>
<evidence type="ECO:0000313" key="2">
    <source>
        <dbReference type="Proteomes" id="UP000367750"/>
    </source>
</evidence>
<dbReference type="OrthoDB" id="1491115at2"/>
<accession>A0A5J5G131</accession>
<protein>
    <submittedName>
        <fullName evidence="1">DUF2252 domain-containing protein</fullName>
    </submittedName>
</protein>
<dbReference type="InterPro" id="IPR011009">
    <property type="entry name" value="Kinase-like_dom_sf"/>
</dbReference>
<comment type="caution">
    <text evidence="1">The sequence shown here is derived from an EMBL/GenBank/DDBJ whole genome shotgun (WGS) entry which is preliminary data.</text>
</comment>
<evidence type="ECO:0000313" key="1">
    <source>
        <dbReference type="EMBL" id="KAA9000375.1"/>
    </source>
</evidence>
<dbReference type="PANTHER" id="PTHR39441:SF1">
    <property type="entry name" value="DUF2252 DOMAIN-CONTAINING PROTEIN"/>
    <property type="match status" value="1"/>
</dbReference>